<evidence type="ECO:0000313" key="4">
    <source>
        <dbReference type="Proteomes" id="UP000008827"/>
    </source>
</evidence>
<dbReference type="SUPFAM" id="SSF52540">
    <property type="entry name" value="P-loop containing nucleoside triphosphate hydrolases"/>
    <property type="match status" value="1"/>
</dbReference>
<name>K7KPL1_SOYBN</name>
<dbReference type="PaxDb" id="3847-GLYMA05G23582.1"/>
<dbReference type="eggNOG" id="KOG0987">
    <property type="taxonomic scope" value="Eukaryota"/>
</dbReference>
<proteinExistence type="predicted"/>
<dbReference type="STRING" id="3847.K7KPL1"/>
<dbReference type="AlphaFoldDB" id="K7KPL1"/>
<dbReference type="EnsemblPlants" id="KRH58195">
    <property type="protein sequence ID" value="KRH58195"/>
    <property type="gene ID" value="GLYMA_05G111300"/>
</dbReference>
<organism evidence="3">
    <name type="scientific">Glycine max</name>
    <name type="common">Soybean</name>
    <name type="synonym">Glycine hispida</name>
    <dbReference type="NCBI Taxonomy" id="3847"/>
    <lineage>
        <taxon>Eukaryota</taxon>
        <taxon>Viridiplantae</taxon>
        <taxon>Streptophyta</taxon>
        <taxon>Embryophyta</taxon>
        <taxon>Tracheophyta</taxon>
        <taxon>Spermatophyta</taxon>
        <taxon>Magnoliopsida</taxon>
        <taxon>eudicotyledons</taxon>
        <taxon>Gunneridae</taxon>
        <taxon>Pentapetalae</taxon>
        <taxon>rosids</taxon>
        <taxon>fabids</taxon>
        <taxon>Fabales</taxon>
        <taxon>Fabaceae</taxon>
        <taxon>Papilionoideae</taxon>
        <taxon>50 kb inversion clade</taxon>
        <taxon>NPAAA clade</taxon>
        <taxon>indigoferoid/millettioid clade</taxon>
        <taxon>Phaseoleae</taxon>
        <taxon>Glycine</taxon>
        <taxon>Glycine subgen. Soja</taxon>
    </lineage>
</organism>
<evidence type="ECO:0000313" key="3">
    <source>
        <dbReference type="EnsemblPlants" id="KRH58195"/>
    </source>
</evidence>
<dbReference type="SMR" id="K7KPL1"/>
<dbReference type="Gramene" id="KRH58195">
    <property type="protein sequence ID" value="KRH58195"/>
    <property type="gene ID" value="GLYMA_05G111300"/>
</dbReference>
<dbReference type="InterPro" id="IPR049163">
    <property type="entry name" value="Pif1-like_2B_dom"/>
</dbReference>
<dbReference type="InParanoid" id="K7KPL1"/>
<dbReference type="HOGENOM" id="CLU_001324_14_0_1"/>
<gene>
    <name evidence="2" type="ORF">GLYMA_05G111300</name>
</gene>
<dbReference type="PANTHER" id="PTHR10492">
    <property type="match status" value="1"/>
</dbReference>
<evidence type="ECO:0000259" key="1">
    <source>
        <dbReference type="Pfam" id="PF21530"/>
    </source>
</evidence>
<reference evidence="3" key="2">
    <citation type="submission" date="2018-02" db="UniProtKB">
        <authorList>
            <consortium name="EnsemblPlants"/>
        </authorList>
    </citation>
    <scope>IDENTIFICATION</scope>
    <source>
        <strain evidence="3">Williams 82</strain>
    </source>
</reference>
<dbReference type="PANTHER" id="PTHR10492:SF101">
    <property type="entry name" value="ATP-DEPENDENT DNA HELICASE"/>
    <property type="match status" value="1"/>
</dbReference>
<dbReference type="Pfam" id="PF21530">
    <property type="entry name" value="Pif1_2B_dom"/>
    <property type="match status" value="1"/>
</dbReference>
<dbReference type="EMBL" id="CM000838">
    <property type="protein sequence ID" value="KRH58195.1"/>
    <property type="molecule type" value="Genomic_DNA"/>
</dbReference>
<evidence type="ECO:0000313" key="2">
    <source>
        <dbReference type="EMBL" id="KRH58195.1"/>
    </source>
</evidence>
<feature type="domain" description="DNA helicase Pif1-like 2B" evidence="1">
    <location>
        <begin position="96"/>
        <end position="142"/>
    </location>
</feature>
<keyword evidence="4" id="KW-1185">Reference proteome</keyword>
<dbReference type="Proteomes" id="UP000008827">
    <property type="component" value="Chromosome 5"/>
</dbReference>
<accession>K7KPL1</accession>
<dbReference type="InterPro" id="IPR027417">
    <property type="entry name" value="P-loop_NTPase"/>
</dbReference>
<reference evidence="2" key="3">
    <citation type="submission" date="2018-07" db="EMBL/GenBank/DDBJ databases">
        <title>WGS assembly of Glycine max.</title>
        <authorList>
            <person name="Schmutz J."/>
            <person name="Cannon S."/>
            <person name="Schlueter J."/>
            <person name="Ma J."/>
            <person name="Mitros T."/>
            <person name="Nelson W."/>
            <person name="Hyten D."/>
            <person name="Song Q."/>
            <person name="Thelen J."/>
            <person name="Cheng J."/>
            <person name="Xu D."/>
            <person name="Hellsten U."/>
            <person name="May G."/>
            <person name="Yu Y."/>
            <person name="Sakurai T."/>
            <person name="Umezawa T."/>
            <person name="Bhattacharyya M."/>
            <person name="Sandhu D."/>
            <person name="Valliyodan B."/>
            <person name="Lindquist E."/>
            <person name="Peto M."/>
            <person name="Grant D."/>
            <person name="Shu S."/>
            <person name="Goodstein D."/>
            <person name="Barry K."/>
            <person name="Futrell-Griggs M."/>
            <person name="Abernathy B."/>
            <person name="Du J."/>
            <person name="Tian Z."/>
            <person name="Zhu L."/>
            <person name="Gill N."/>
            <person name="Joshi T."/>
            <person name="Libault M."/>
            <person name="Sethuraman A."/>
            <person name="Zhang X."/>
            <person name="Shinozaki K."/>
            <person name="Nguyen H."/>
            <person name="Wing R."/>
            <person name="Cregan P."/>
            <person name="Specht J."/>
            <person name="Grimwood J."/>
            <person name="Rokhsar D."/>
            <person name="Stacey G."/>
            <person name="Shoemaker R."/>
            <person name="Jackson S."/>
        </authorList>
    </citation>
    <scope>NUCLEOTIDE SEQUENCE</scope>
    <source>
        <tissue evidence="2">Callus</tissue>
    </source>
</reference>
<sequence length="206" mass="23729">MTHKHWFETIDKSFSDVLTLSKNRLQSGFSNEDVSQFKEFVDWHRTILAPTNDVVNELNEHIMTLIPRETKTYLSLDVPCSVVGHVDTLDVVHTLELLNTIATLGLPNHKLKLMIGFHIMLLRNIDQSAGLCNGTRFIVTQMNIHVLQAKVIFGSKIGEKSRKIFEERWNLFSHGQLYVIISRVMTCHNWKVLICNNVRQISDNTM</sequence>
<reference evidence="2 3" key="1">
    <citation type="journal article" date="2010" name="Nature">
        <title>Genome sequence of the palaeopolyploid soybean.</title>
        <authorList>
            <person name="Schmutz J."/>
            <person name="Cannon S.B."/>
            <person name="Schlueter J."/>
            <person name="Ma J."/>
            <person name="Mitros T."/>
            <person name="Nelson W."/>
            <person name="Hyten D.L."/>
            <person name="Song Q."/>
            <person name="Thelen J.J."/>
            <person name="Cheng J."/>
            <person name="Xu D."/>
            <person name="Hellsten U."/>
            <person name="May G.D."/>
            <person name="Yu Y."/>
            <person name="Sakurai T."/>
            <person name="Umezawa T."/>
            <person name="Bhattacharyya M.K."/>
            <person name="Sandhu D."/>
            <person name="Valliyodan B."/>
            <person name="Lindquist E."/>
            <person name="Peto M."/>
            <person name="Grant D."/>
            <person name="Shu S."/>
            <person name="Goodstein D."/>
            <person name="Barry K."/>
            <person name="Futrell-Griggs M."/>
            <person name="Abernathy B."/>
            <person name="Du J."/>
            <person name="Tian Z."/>
            <person name="Zhu L."/>
            <person name="Gill N."/>
            <person name="Joshi T."/>
            <person name="Libault M."/>
            <person name="Sethuraman A."/>
            <person name="Zhang X.-C."/>
            <person name="Shinozaki K."/>
            <person name="Nguyen H.T."/>
            <person name="Wing R.A."/>
            <person name="Cregan P."/>
            <person name="Specht J."/>
            <person name="Grimwood J."/>
            <person name="Rokhsar D."/>
            <person name="Stacey G."/>
            <person name="Shoemaker R.C."/>
            <person name="Jackson S.A."/>
        </authorList>
    </citation>
    <scope>NUCLEOTIDE SEQUENCE [LARGE SCALE GENOMIC DNA]</scope>
    <source>
        <strain evidence="3">cv. Williams 82</strain>
        <tissue evidence="2">Callus</tissue>
    </source>
</reference>
<protein>
    <recommendedName>
        <fullName evidence="1">DNA helicase Pif1-like 2B domain-containing protein</fullName>
    </recommendedName>
</protein>